<evidence type="ECO:0000256" key="8">
    <source>
        <dbReference type="RuleBase" id="RU365088"/>
    </source>
</evidence>
<comment type="similarity">
    <text evidence="2 8">Belongs to the major facilitator superfamily. Bcr/CmlA family.</text>
</comment>
<keyword evidence="4" id="KW-1003">Cell membrane</keyword>
<dbReference type="Pfam" id="PF07690">
    <property type="entry name" value="MFS_1"/>
    <property type="match status" value="1"/>
</dbReference>
<keyword evidence="6 8" id="KW-1133">Transmembrane helix</keyword>
<dbReference type="InterPro" id="IPR004812">
    <property type="entry name" value="Efflux_drug-R_Bcr/CmlA"/>
</dbReference>
<dbReference type="SUPFAM" id="SSF103473">
    <property type="entry name" value="MFS general substrate transporter"/>
    <property type="match status" value="1"/>
</dbReference>
<dbReference type="PROSITE" id="PS50850">
    <property type="entry name" value="MFS"/>
    <property type="match status" value="1"/>
</dbReference>
<feature type="transmembrane region" description="Helical" evidence="8">
    <location>
        <begin position="96"/>
        <end position="117"/>
    </location>
</feature>
<dbReference type="EMBL" id="QOVF01000001">
    <property type="protein sequence ID" value="KAA0696553.1"/>
    <property type="molecule type" value="Genomic_DNA"/>
</dbReference>
<feature type="transmembrane region" description="Helical" evidence="8">
    <location>
        <begin position="43"/>
        <end position="60"/>
    </location>
</feature>
<sequence length="391" mass="41950">MPLKILLILGGLSAFGPLAIDLYLPAFPAMATAFGTDIEHIQLSMSVYFLGLASGQLFYGPVADRYGRRKPLMFGIALFCLASLACALAPTLEWLLVGRFGQALGGCAGMVVTRAVVRDLCKPIDAAKAFSQLMLVMGVAPILAPLAGGWLLKLGGWPSIFLFLTVFSGLFAFAVYFGLRETLSVHERPALSTAWGRYMRLLREPVFMYHALTGGIAIAGMFAYIAGSPFIIIELYGIAPEHFGWFFGANAAGFILFAQFNSRMLRRRPPVKLLQRTTLIYLLCTFWLLGTALWQPESLWPLMLPLFGSVAVIALVLPNSSACAMAGHGHQAGVASALMGTMQFVIAGITSALVGLLHNGTALPMAGVMATCGVLVVLMARQARRAGGLHF</sequence>
<feature type="transmembrane region" description="Helical" evidence="8">
    <location>
        <begin position="157"/>
        <end position="179"/>
    </location>
</feature>
<feature type="transmembrane region" description="Helical" evidence="8">
    <location>
        <begin position="243"/>
        <end position="261"/>
    </location>
</feature>
<keyword evidence="8" id="KW-0997">Cell inner membrane</keyword>
<evidence type="ECO:0000259" key="9">
    <source>
        <dbReference type="PROSITE" id="PS50850"/>
    </source>
</evidence>
<keyword evidence="5 8" id="KW-0812">Transmembrane</keyword>
<dbReference type="InterPro" id="IPR036259">
    <property type="entry name" value="MFS_trans_sf"/>
</dbReference>
<evidence type="ECO:0000256" key="4">
    <source>
        <dbReference type="ARBA" id="ARBA00022475"/>
    </source>
</evidence>
<comment type="subcellular location">
    <subcellularLocation>
        <location evidence="8">Cell inner membrane</location>
        <topology evidence="8">Multi-pass membrane protein</topology>
    </subcellularLocation>
    <subcellularLocation>
        <location evidence="1">Cell membrane</location>
        <topology evidence="1">Multi-pass membrane protein</topology>
    </subcellularLocation>
</comment>
<name>A0A7V7KXC9_9GAMM</name>
<feature type="domain" description="Major facilitator superfamily (MFS) profile" evidence="9">
    <location>
        <begin position="2"/>
        <end position="385"/>
    </location>
</feature>
<feature type="transmembrane region" description="Helical" evidence="8">
    <location>
        <begin position="300"/>
        <end position="320"/>
    </location>
</feature>
<comment type="caution">
    <text evidence="10">The sequence shown here is derived from an EMBL/GenBank/DDBJ whole genome shotgun (WGS) entry which is preliminary data.</text>
</comment>
<accession>A0A7V7KXC9</accession>
<feature type="transmembrane region" description="Helical" evidence="8">
    <location>
        <begin position="72"/>
        <end position="90"/>
    </location>
</feature>
<dbReference type="PANTHER" id="PTHR23502">
    <property type="entry name" value="MAJOR FACILITATOR SUPERFAMILY"/>
    <property type="match status" value="1"/>
</dbReference>
<dbReference type="InterPro" id="IPR011701">
    <property type="entry name" value="MFS"/>
</dbReference>
<dbReference type="AlphaFoldDB" id="A0A7V7KXC9"/>
<evidence type="ECO:0000256" key="7">
    <source>
        <dbReference type="ARBA" id="ARBA00023136"/>
    </source>
</evidence>
<comment type="caution">
    <text evidence="8">Lacks conserved residue(s) required for the propagation of feature annotation.</text>
</comment>
<dbReference type="RefSeq" id="WP_149331504.1">
    <property type="nucleotide sequence ID" value="NZ_JBHOFR010000003.1"/>
</dbReference>
<feature type="transmembrane region" description="Helical" evidence="8">
    <location>
        <begin position="207"/>
        <end position="231"/>
    </location>
</feature>
<dbReference type="CDD" id="cd17320">
    <property type="entry name" value="MFS_MdfA_MDR_like"/>
    <property type="match status" value="1"/>
</dbReference>
<dbReference type="Gene3D" id="1.20.1720.10">
    <property type="entry name" value="Multidrug resistance protein D"/>
    <property type="match status" value="1"/>
</dbReference>
<feature type="transmembrane region" description="Helical" evidence="8">
    <location>
        <begin position="273"/>
        <end position="294"/>
    </location>
</feature>
<dbReference type="OrthoDB" id="9814303at2"/>
<protein>
    <recommendedName>
        <fullName evidence="8">Bcr/CflA family efflux transporter</fullName>
    </recommendedName>
</protein>
<dbReference type="GO" id="GO:0005886">
    <property type="term" value="C:plasma membrane"/>
    <property type="evidence" value="ECO:0007669"/>
    <property type="project" value="UniProtKB-SubCell"/>
</dbReference>
<evidence type="ECO:0000256" key="2">
    <source>
        <dbReference type="ARBA" id="ARBA00006236"/>
    </source>
</evidence>
<keyword evidence="3 8" id="KW-0813">Transport</keyword>
<organism evidence="10 11">
    <name type="scientific">Halopseudomonas laoshanensis</name>
    <dbReference type="NCBI Taxonomy" id="2268758"/>
    <lineage>
        <taxon>Bacteria</taxon>
        <taxon>Pseudomonadati</taxon>
        <taxon>Pseudomonadota</taxon>
        <taxon>Gammaproteobacteria</taxon>
        <taxon>Pseudomonadales</taxon>
        <taxon>Pseudomonadaceae</taxon>
        <taxon>Halopseudomonas</taxon>
    </lineage>
</organism>
<dbReference type="PANTHER" id="PTHR23502:SF132">
    <property type="entry name" value="POLYAMINE TRANSPORTER 2-RELATED"/>
    <property type="match status" value="1"/>
</dbReference>
<dbReference type="InterPro" id="IPR020846">
    <property type="entry name" value="MFS_dom"/>
</dbReference>
<dbReference type="GO" id="GO:0015385">
    <property type="term" value="F:sodium:proton antiporter activity"/>
    <property type="evidence" value="ECO:0007669"/>
    <property type="project" value="TreeGrafter"/>
</dbReference>
<evidence type="ECO:0000313" key="11">
    <source>
        <dbReference type="Proteomes" id="UP000463138"/>
    </source>
</evidence>
<keyword evidence="7 8" id="KW-0472">Membrane</keyword>
<dbReference type="GO" id="GO:1990961">
    <property type="term" value="P:xenobiotic detoxification by transmembrane export across the plasma membrane"/>
    <property type="evidence" value="ECO:0007669"/>
    <property type="project" value="InterPro"/>
</dbReference>
<dbReference type="GO" id="GO:0042910">
    <property type="term" value="F:xenobiotic transmembrane transporter activity"/>
    <property type="evidence" value="ECO:0007669"/>
    <property type="project" value="InterPro"/>
</dbReference>
<keyword evidence="11" id="KW-1185">Reference proteome</keyword>
<gene>
    <name evidence="10" type="ORF">DT594_04245</name>
</gene>
<dbReference type="FunFam" id="1.20.1720.10:FF:000005">
    <property type="entry name" value="Bcr/CflA family efflux transporter"/>
    <property type="match status" value="1"/>
</dbReference>
<dbReference type="NCBIfam" id="TIGR00710">
    <property type="entry name" value="efflux_Bcr_CflA"/>
    <property type="match status" value="1"/>
</dbReference>
<feature type="transmembrane region" description="Helical" evidence="8">
    <location>
        <begin position="332"/>
        <end position="356"/>
    </location>
</feature>
<evidence type="ECO:0000313" key="10">
    <source>
        <dbReference type="EMBL" id="KAA0696553.1"/>
    </source>
</evidence>
<feature type="transmembrane region" description="Helical" evidence="8">
    <location>
        <begin position="129"/>
        <end position="151"/>
    </location>
</feature>
<reference evidence="10 11" key="1">
    <citation type="submission" date="2018-07" db="EMBL/GenBank/DDBJ databases">
        <title>Pseudomonas laoshanensis sp. nov., isolated from soil.</title>
        <authorList>
            <person name="Sun J."/>
            <person name="Yu L."/>
            <person name="Wang M."/>
            <person name="Zhang C."/>
        </authorList>
    </citation>
    <scope>NUCLEOTIDE SEQUENCE [LARGE SCALE GENOMIC DNA]</scope>
    <source>
        <strain evidence="10 11">Y22</strain>
    </source>
</reference>
<evidence type="ECO:0000256" key="1">
    <source>
        <dbReference type="ARBA" id="ARBA00004651"/>
    </source>
</evidence>
<evidence type="ECO:0000256" key="6">
    <source>
        <dbReference type="ARBA" id="ARBA00022989"/>
    </source>
</evidence>
<dbReference type="Proteomes" id="UP000463138">
    <property type="component" value="Unassembled WGS sequence"/>
</dbReference>
<feature type="transmembrane region" description="Helical" evidence="8">
    <location>
        <begin position="362"/>
        <end position="380"/>
    </location>
</feature>
<proteinExistence type="inferred from homology"/>
<evidence type="ECO:0000256" key="3">
    <source>
        <dbReference type="ARBA" id="ARBA00022448"/>
    </source>
</evidence>
<evidence type="ECO:0000256" key="5">
    <source>
        <dbReference type="ARBA" id="ARBA00022692"/>
    </source>
</evidence>